<evidence type="ECO:0000256" key="2">
    <source>
        <dbReference type="ARBA" id="ARBA00010849"/>
    </source>
</evidence>
<dbReference type="FunFam" id="1.20.890.10:FF:000009">
    <property type="entry name" value="DPY30 domain-containing protein 1"/>
    <property type="match status" value="1"/>
</dbReference>
<dbReference type="CDD" id="cd22966">
    <property type="entry name" value="DD_DYDC-like"/>
    <property type="match status" value="1"/>
</dbReference>
<dbReference type="InterPro" id="IPR049630">
    <property type="entry name" value="DYDC-like_DD"/>
</dbReference>
<evidence type="ECO:0000313" key="13">
    <source>
        <dbReference type="Proteomes" id="UP000018936"/>
    </source>
</evidence>
<protein>
    <recommendedName>
        <fullName evidence="10">DPY30 domain-containing protein 1</fullName>
    </recommendedName>
</protein>
<evidence type="ECO:0000256" key="7">
    <source>
        <dbReference type="ARBA" id="ARBA00023273"/>
    </source>
</evidence>
<dbReference type="GO" id="GO:0048188">
    <property type="term" value="C:Set1C/COMPASS complex"/>
    <property type="evidence" value="ECO:0007669"/>
    <property type="project" value="InterPro"/>
</dbReference>
<evidence type="ECO:0000256" key="9">
    <source>
        <dbReference type="ARBA" id="ARBA00062391"/>
    </source>
</evidence>
<comment type="subcellular location">
    <subcellularLocation>
        <location evidence="1">Cytoplasm</location>
        <location evidence="1">Cytoskeleton</location>
        <location evidence="1">Flagellum axoneme</location>
    </subcellularLocation>
</comment>
<comment type="subunit">
    <text evidence="9">Component of the axonemal radial spoke complex 1 (RS1), at least composed of spoke head proteins RSPH1, RSPH3, RSPH9 and the cilia-specific component RSPH4A or sperm-specific component RSPH6A, spoke stalk proteins RSPH14, DNAJB13, DYDC1, ROPN1L and NME5, and the anchor protein IQUB. Interacts with SH3GL3.</text>
</comment>
<comment type="caution">
    <text evidence="12">The sequence shown here is derived from an EMBL/GenBank/DDBJ whole genome shotgun (WGS) entry which is preliminary data.</text>
</comment>
<keyword evidence="13" id="KW-1185">Reference proteome</keyword>
<organism evidence="12 13">
    <name type="scientific">Ophiophagus hannah</name>
    <name type="common">King cobra</name>
    <name type="synonym">Naja hannah</name>
    <dbReference type="NCBI Taxonomy" id="8665"/>
    <lineage>
        <taxon>Eukaryota</taxon>
        <taxon>Metazoa</taxon>
        <taxon>Chordata</taxon>
        <taxon>Craniata</taxon>
        <taxon>Vertebrata</taxon>
        <taxon>Euteleostomi</taxon>
        <taxon>Lepidosauria</taxon>
        <taxon>Squamata</taxon>
        <taxon>Bifurcata</taxon>
        <taxon>Unidentata</taxon>
        <taxon>Episquamata</taxon>
        <taxon>Toxicofera</taxon>
        <taxon>Serpentes</taxon>
        <taxon>Colubroidea</taxon>
        <taxon>Elapidae</taxon>
        <taxon>Elapinae</taxon>
        <taxon>Ophiophagus</taxon>
    </lineage>
</organism>
<dbReference type="InterPro" id="IPR037856">
    <property type="entry name" value="Sdc1/DPY30"/>
</dbReference>
<feature type="non-terminal residue" evidence="12">
    <location>
        <position position="1"/>
    </location>
</feature>
<dbReference type="EMBL" id="AZIM01002445">
    <property type="protein sequence ID" value="ETE64004.1"/>
    <property type="molecule type" value="Genomic_DNA"/>
</dbReference>
<keyword evidence="7" id="KW-0966">Cell projection</keyword>
<dbReference type="Gene3D" id="1.20.890.10">
    <property type="entry name" value="cAMP-dependent protein kinase regulatory subunit, dimerization-anchoring domain"/>
    <property type="match status" value="1"/>
</dbReference>
<evidence type="ECO:0000256" key="11">
    <source>
        <dbReference type="SAM" id="MobiDB-lite"/>
    </source>
</evidence>
<accession>V8NP17</accession>
<dbReference type="InterPro" id="IPR007858">
    <property type="entry name" value="Dpy-30_motif"/>
</dbReference>
<reference evidence="12 13" key="1">
    <citation type="journal article" date="2013" name="Proc. Natl. Acad. Sci. U.S.A.">
        <title>The king cobra genome reveals dynamic gene evolution and adaptation in the snake venom system.</title>
        <authorList>
            <person name="Vonk F.J."/>
            <person name="Casewell N.R."/>
            <person name="Henkel C.V."/>
            <person name="Heimberg A.M."/>
            <person name="Jansen H.J."/>
            <person name="McCleary R.J."/>
            <person name="Kerkkamp H.M."/>
            <person name="Vos R.A."/>
            <person name="Guerreiro I."/>
            <person name="Calvete J.J."/>
            <person name="Wuster W."/>
            <person name="Woods A.E."/>
            <person name="Logan J.M."/>
            <person name="Harrison R.A."/>
            <person name="Castoe T.A."/>
            <person name="de Koning A.P."/>
            <person name="Pollock D.D."/>
            <person name="Yandell M."/>
            <person name="Calderon D."/>
            <person name="Renjifo C."/>
            <person name="Currier R.B."/>
            <person name="Salgado D."/>
            <person name="Pla D."/>
            <person name="Sanz L."/>
            <person name="Hyder A.S."/>
            <person name="Ribeiro J.M."/>
            <person name="Arntzen J.W."/>
            <person name="van den Thillart G.E."/>
            <person name="Boetzer M."/>
            <person name="Pirovano W."/>
            <person name="Dirks R.P."/>
            <person name="Spaink H.P."/>
            <person name="Duboule D."/>
            <person name="McGlinn E."/>
            <person name="Kini R.M."/>
            <person name="Richardson M.K."/>
        </authorList>
    </citation>
    <scope>NUCLEOTIDE SEQUENCE</scope>
    <source>
        <tissue evidence="12">Blood</tissue>
    </source>
</reference>
<evidence type="ECO:0000256" key="5">
    <source>
        <dbReference type="ARBA" id="ARBA00023069"/>
    </source>
</evidence>
<dbReference type="PANTHER" id="PTHR23356">
    <property type="entry name" value="DPY30-RELATED"/>
    <property type="match status" value="1"/>
</dbReference>
<comment type="function">
    <text evidence="8">Functions as part of axonemal radial spoke complexes that play an important part in the motility of sperm and cilia. Plays a crucial role during acrosome biogenesis.</text>
</comment>
<proteinExistence type="inferred from homology"/>
<feature type="region of interest" description="Disordered" evidence="11">
    <location>
        <begin position="90"/>
        <end position="134"/>
    </location>
</feature>
<evidence type="ECO:0000256" key="1">
    <source>
        <dbReference type="ARBA" id="ARBA00004611"/>
    </source>
</evidence>
<dbReference type="AlphaFoldDB" id="V8NP17"/>
<sequence>MESAYLRKSLGTCLAGGLAEIAEHRPSDPILYLAHWIYKYKKNMIEELQRKLDREELEREREEAQKEVEMLEKMKEEELLIQQKLEVERQAQMEREQEERERMERDRAEDLLQEQKRQAEMERRRMEKELTSQPTADEKIFVHAKIAAEKEAVSKTLAELSDKYGAPHLSRVEEIDEMEQSEHAFTTVVDSEEEK</sequence>
<dbReference type="Proteomes" id="UP000018936">
    <property type="component" value="Unassembled WGS sequence"/>
</dbReference>
<keyword evidence="5" id="KW-0969">Cilium</keyword>
<keyword evidence="4" id="KW-0282">Flagellum</keyword>
<keyword evidence="6" id="KW-0206">Cytoskeleton</keyword>
<evidence type="ECO:0000313" key="12">
    <source>
        <dbReference type="EMBL" id="ETE64004.1"/>
    </source>
</evidence>
<dbReference type="OrthoDB" id="432281at2759"/>
<name>V8NP17_OPHHA</name>
<keyword evidence="3" id="KW-0963">Cytoplasm</keyword>
<evidence type="ECO:0000256" key="6">
    <source>
        <dbReference type="ARBA" id="ARBA00023212"/>
    </source>
</evidence>
<comment type="similarity">
    <text evidence="2">Belongs to the dpy-30 family.</text>
</comment>
<gene>
    <name evidence="12" type="primary">DYDC1</name>
    <name evidence="12" type="ORF">L345_10223</name>
</gene>
<dbReference type="PANTHER" id="PTHR23356:SF16">
    <property type="entry name" value="DPY30 DOMAIN CONTAINING 2"/>
    <property type="match status" value="1"/>
</dbReference>
<evidence type="ECO:0000256" key="10">
    <source>
        <dbReference type="ARBA" id="ARBA00068754"/>
    </source>
</evidence>
<dbReference type="Pfam" id="PF05186">
    <property type="entry name" value="Dpy-30"/>
    <property type="match status" value="1"/>
</dbReference>
<evidence type="ECO:0000256" key="3">
    <source>
        <dbReference type="ARBA" id="ARBA00022490"/>
    </source>
</evidence>
<evidence type="ECO:0000256" key="4">
    <source>
        <dbReference type="ARBA" id="ARBA00022846"/>
    </source>
</evidence>
<evidence type="ECO:0000256" key="8">
    <source>
        <dbReference type="ARBA" id="ARBA00058296"/>
    </source>
</evidence>